<evidence type="ECO:0000313" key="7">
    <source>
        <dbReference type="Proteomes" id="UP000287746"/>
    </source>
</evidence>
<gene>
    <name evidence="2" type="ORF">BRX40_16285</name>
    <name evidence="3" type="ORF">CA257_04725</name>
    <name evidence="4" type="ORF">DAH66_09100</name>
</gene>
<dbReference type="AlphaFoldDB" id="A0A1L6JD76"/>
<dbReference type="KEGG" id="skr:BRX40_16285"/>
<evidence type="ECO:0000313" key="6">
    <source>
        <dbReference type="Proteomes" id="UP000286681"/>
    </source>
</evidence>
<feature type="chain" id="PRO_5009867400" evidence="1">
    <location>
        <begin position="24"/>
        <end position="105"/>
    </location>
</feature>
<evidence type="ECO:0000313" key="5">
    <source>
        <dbReference type="Proteomes" id="UP000185161"/>
    </source>
</evidence>
<evidence type="ECO:0000313" key="2">
    <source>
        <dbReference type="EMBL" id="APR53767.1"/>
    </source>
</evidence>
<evidence type="ECO:0000313" key="4">
    <source>
        <dbReference type="EMBL" id="RSY87002.1"/>
    </source>
</evidence>
<accession>A0A1L6JD76</accession>
<name>A0A1L6JD76_9SPHN</name>
<dbReference type="EMBL" id="QQYZ01000006">
    <property type="protein sequence ID" value="RSY87002.1"/>
    <property type="molecule type" value="Genomic_DNA"/>
</dbReference>
<reference evidence="6 7" key="3">
    <citation type="submission" date="2018-07" db="EMBL/GenBank/DDBJ databases">
        <title>Genomic and Epidemiologic Investigation of an Indolent Hospital Outbreak.</title>
        <authorList>
            <person name="Johnson R.C."/>
            <person name="Deming C."/>
            <person name="Conlan S."/>
            <person name="Zellmer C.J."/>
            <person name="Michelin A.V."/>
            <person name="Lee-Lin S."/>
            <person name="Thomas P.J."/>
            <person name="Park M."/>
            <person name="Weingarten R.A."/>
            <person name="Less J."/>
            <person name="Dekker J.P."/>
            <person name="Frank K.M."/>
            <person name="Musser K.A."/>
            <person name="Mcquiston J.R."/>
            <person name="Henderson D.K."/>
            <person name="Lau A.F."/>
            <person name="Palmore T.N."/>
            <person name="Segre J.A."/>
        </authorList>
    </citation>
    <scope>NUCLEOTIDE SEQUENCE [LARGE SCALE GENOMIC DNA]</scope>
    <source>
        <strain evidence="4 7">SK-CDC1_0717</strain>
        <strain evidence="3 6">SK-NIH.Env10_0317</strain>
    </source>
</reference>
<dbReference type="Proteomes" id="UP000185161">
    <property type="component" value="Chromosome"/>
</dbReference>
<evidence type="ECO:0000313" key="3">
    <source>
        <dbReference type="EMBL" id="RSV06219.1"/>
    </source>
</evidence>
<dbReference type="Proteomes" id="UP000286681">
    <property type="component" value="Unassembled WGS sequence"/>
</dbReference>
<dbReference type="Proteomes" id="UP000287746">
    <property type="component" value="Unassembled WGS sequence"/>
</dbReference>
<dbReference type="STRING" id="93064.BRX40_16285"/>
<dbReference type="GeneID" id="44134121"/>
<keyword evidence="5" id="KW-1185">Reference proteome</keyword>
<protein>
    <submittedName>
        <fullName evidence="2">Uncharacterized protein</fullName>
    </submittedName>
</protein>
<dbReference type="EMBL" id="CP018820">
    <property type="protein sequence ID" value="APR53767.1"/>
    <property type="molecule type" value="Genomic_DNA"/>
</dbReference>
<keyword evidence="1" id="KW-0732">Signal</keyword>
<reference evidence="2" key="1">
    <citation type="submission" date="2016-12" db="EMBL/GenBank/DDBJ databases">
        <title>Whole genome sequencing of Sphingomonas koreensis.</title>
        <authorList>
            <person name="Conlan S."/>
            <person name="Thomas P.J."/>
            <person name="Mullikin J."/>
            <person name="Palmore T.N."/>
            <person name="Frank K.M."/>
            <person name="Segre J.A."/>
        </authorList>
    </citation>
    <scope>NUCLEOTIDE SEQUENCE</scope>
    <source>
        <strain evidence="2">ABOJV</strain>
    </source>
</reference>
<feature type="signal peptide" evidence="1">
    <location>
        <begin position="1"/>
        <end position="23"/>
    </location>
</feature>
<proteinExistence type="predicted"/>
<dbReference type="RefSeq" id="WP_066581136.1">
    <property type="nucleotide sequence ID" value="NZ_CP018820.1"/>
</dbReference>
<evidence type="ECO:0000256" key="1">
    <source>
        <dbReference type="SAM" id="SignalP"/>
    </source>
</evidence>
<sequence length="105" mass="13358">MRILILAATLGASVLATTAPANAQYYGSRHREVRQEQRECQRELRHARNRYEYRRELRECRREISRARAGYRDHDRWNRWDDRRDRRWRDRHDRYDRYDRYGRRY</sequence>
<organism evidence="2 5">
    <name type="scientific">Sphingomonas koreensis</name>
    <dbReference type="NCBI Taxonomy" id="93064"/>
    <lineage>
        <taxon>Bacteria</taxon>
        <taxon>Pseudomonadati</taxon>
        <taxon>Pseudomonadota</taxon>
        <taxon>Alphaproteobacteria</taxon>
        <taxon>Sphingomonadales</taxon>
        <taxon>Sphingomonadaceae</taxon>
        <taxon>Sphingomonas</taxon>
    </lineage>
</organism>
<dbReference type="EMBL" id="QQWO01000003">
    <property type="protein sequence ID" value="RSV06219.1"/>
    <property type="molecule type" value="Genomic_DNA"/>
</dbReference>
<reference evidence="5" key="2">
    <citation type="submission" date="2016-12" db="EMBL/GenBank/DDBJ databases">
        <title>Whole genome sequencing of Sphingomonas sp. ABOJV.</title>
        <authorList>
            <person name="Conlan S."/>
            <person name="Thomas P.J."/>
            <person name="Mullikin J."/>
            <person name="Palmore T.N."/>
            <person name="Frank K.M."/>
            <person name="Segre J.A."/>
        </authorList>
    </citation>
    <scope>NUCLEOTIDE SEQUENCE [LARGE SCALE GENOMIC DNA]</scope>
    <source>
        <strain evidence="5">ABOJV</strain>
    </source>
</reference>